<dbReference type="GeneTree" id="ENSGT00940000155777"/>
<dbReference type="InterPro" id="IPR048994">
    <property type="entry name" value="PH-GRAM_MTMR6-9"/>
</dbReference>
<dbReference type="InterPro" id="IPR011993">
    <property type="entry name" value="PH-like_dom_sf"/>
</dbReference>
<keyword evidence="3" id="KW-1185">Reference proteome</keyword>
<reference evidence="2" key="1">
    <citation type="journal article" date="2010" name="PLoS Biol.">
        <title>Multi-platform next-generation sequencing of the domestic turkey (Meleagris gallopavo): genome assembly and analysis.</title>
        <authorList>
            <person name="Dalloul R.A."/>
            <person name="Long J.A."/>
            <person name="Zimin A.V."/>
            <person name="Aslam L."/>
            <person name="Beal K."/>
            <person name="Blomberg L.A."/>
            <person name="Bouffard P."/>
            <person name="Burt D.W."/>
            <person name="Crasta O."/>
            <person name="Crooijmans R.P."/>
            <person name="Cooper K."/>
            <person name="Coulombe R.A."/>
            <person name="De S."/>
            <person name="Delany M.E."/>
            <person name="Dodgson J.B."/>
            <person name="Dong J.J."/>
            <person name="Evans C."/>
            <person name="Frederickson K.M."/>
            <person name="Flicek P."/>
            <person name="Florea L."/>
            <person name="Folkerts O."/>
            <person name="Groenen M.A."/>
            <person name="Harkins T.T."/>
            <person name="Herrero J."/>
            <person name="Hoffmann S."/>
            <person name="Megens H.J."/>
            <person name="Jiang A."/>
            <person name="de Jong P."/>
            <person name="Kaiser P."/>
            <person name="Kim H."/>
            <person name="Kim K.W."/>
            <person name="Kim S."/>
            <person name="Langenberger D."/>
            <person name="Lee M.K."/>
            <person name="Lee T."/>
            <person name="Mane S."/>
            <person name="Marcais G."/>
            <person name="Marz M."/>
            <person name="McElroy A.P."/>
            <person name="Modise T."/>
            <person name="Nefedov M."/>
            <person name="Notredame C."/>
            <person name="Paton I.R."/>
            <person name="Payne W.S."/>
            <person name="Pertea G."/>
            <person name="Prickett D."/>
            <person name="Puiu D."/>
            <person name="Qioa D."/>
            <person name="Raineri E."/>
            <person name="Ruffier M."/>
            <person name="Salzberg S.L."/>
            <person name="Schatz M.C."/>
            <person name="Scheuring C."/>
            <person name="Schmidt C.J."/>
            <person name="Schroeder S."/>
            <person name="Searle S.M."/>
            <person name="Smith E.J."/>
            <person name="Smith J."/>
            <person name="Sonstegard T.S."/>
            <person name="Stadler P.F."/>
            <person name="Tafer H."/>
            <person name="Tu Z.J."/>
            <person name="Van Tassell C.P."/>
            <person name="Vilella A.J."/>
            <person name="Williams K.P."/>
            <person name="Yorke J.A."/>
            <person name="Zhang L."/>
            <person name="Zhang H.B."/>
            <person name="Zhang X."/>
            <person name="Zhang Y."/>
            <person name="Reed K.M."/>
        </authorList>
    </citation>
    <scope>NUCLEOTIDE SEQUENCE [LARGE SCALE GENOMIC DNA]</scope>
</reference>
<dbReference type="Proteomes" id="UP000001645">
    <property type="component" value="Unplaced"/>
</dbReference>
<dbReference type="InParanoid" id="A0A803XR28"/>
<evidence type="ECO:0000313" key="2">
    <source>
        <dbReference type="Ensembl" id="ENSMGAP00000021974.1"/>
    </source>
</evidence>
<dbReference type="SUPFAM" id="SSF50729">
    <property type="entry name" value="PH domain-like"/>
    <property type="match status" value="1"/>
</dbReference>
<proteinExistence type="predicted"/>
<feature type="domain" description="MTMR6-9 GRAM" evidence="1">
    <location>
        <begin position="38"/>
        <end position="90"/>
    </location>
</feature>
<dbReference type="Pfam" id="PF21098">
    <property type="entry name" value="PH-GRAM_MTMR6-like"/>
    <property type="match status" value="1"/>
</dbReference>
<reference evidence="2" key="3">
    <citation type="submission" date="2025-09" db="UniProtKB">
        <authorList>
            <consortium name="Ensembl"/>
        </authorList>
    </citation>
    <scope>IDENTIFICATION</scope>
</reference>
<evidence type="ECO:0000313" key="3">
    <source>
        <dbReference type="Proteomes" id="UP000001645"/>
    </source>
</evidence>
<evidence type="ECO:0000259" key="1">
    <source>
        <dbReference type="Pfam" id="PF21098"/>
    </source>
</evidence>
<dbReference type="Ensembl" id="ENSMGAT00000025019.1">
    <property type="protein sequence ID" value="ENSMGAP00000021974.1"/>
    <property type="gene ID" value="ENSMGAG00000020963.1"/>
</dbReference>
<protein>
    <recommendedName>
        <fullName evidence="1">MTMR6-9 GRAM domain-containing protein</fullName>
    </recommendedName>
</protein>
<dbReference type="Gene3D" id="2.30.29.30">
    <property type="entry name" value="Pleckstrin-homology domain (PH domain)/Phosphotyrosine-binding domain (PTB)"/>
    <property type="match status" value="1"/>
</dbReference>
<sequence length="95" mass="10578">MSEQLKHSGRSLMLEIGTKLQDDVCEDFLKGSSGSSYVLVLHSQISSIEKQATTATGSPLLIRCKNFQVMQLVIPQERDCHNVYISLIRLARPGM</sequence>
<accession>A0A803XR28</accession>
<name>A0A803XR28_MELGA</name>
<reference evidence="2" key="2">
    <citation type="submission" date="2025-08" db="UniProtKB">
        <authorList>
            <consortium name="Ensembl"/>
        </authorList>
    </citation>
    <scope>IDENTIFICATION</scope>
</reference>
<organism evidence="2 3">
    <name type="scientific">Meleagris gallopavo</name>
    <name type="common">Wild turkey</name>
    <dbReference type="NCBI Taxonomy" id="9103"/>
    <lineage>
        <taxon>Eukaryota</taxon>
        <taxon>Metazoa</taxon>
        <taxon>Chordata</taxon>
        <taxon>Craniata</taxon>
        <taxon>Vertebrata</taxon>
        <taxon>Euteleostomi</taxon>
        <taxon>Archelosauria</taxon>
        <taxon>Archosauria</taxon>
        <taxon>Dinosauria</taxon>
        <taxon>Saurischia</taxon>
        <taxon>Theropoda</taxon>
        <taxon>Coelurosauria</taxon>
        <taxon>Aves</taxon>
        <taxon>Neognathae</taxon>
        <taxon>Galloanserae</taxon>
        <taxon>Galliformes</taxon>
        <taxon>Phasianidae</taxon>
        <taxon>Meleagridinae</taxon>
        <taxon>Meleagris</taxon>
    </lineage>
</organism>
<dbReference type="AlphaFoldDB" id="A0A803XR28"/>